<feature type="transmembrane region" description="Helical" evidence="1">
    <location>
        <begin position="60"/>
        <end position="78"/>
    </location>
</feature>
<protein>
    <submittedName>
        <fullName evidence="3">Uncharacterized protein</fullName>
    </submittedName>
</protein>
<feature type="signal peptide" evidence="2">
    <location>
        <begin position="1"/>
        <end position="21"/>
    </location>
</feature>
<evidence type="ECO:0000256" key="1">
    <source>
        <dbReference type="SAM" id="Phobius"/>
    </source>
</evidence>
<keyword evidence="1" id="KW-0472">Membrane</keyword>
<sequence>MNLRASFGLTFSCFFAWLVIAGSDGVEWTKFDRKECDRFRTLLQRHLRRSRSLRAESERLGVAALSTFFIPVVPYPLAMMSIVRSRQAETSSLLELRIMGVTDRNWEFINSQCVVLDNGGDLSSEGRLGESTKVAGLGSSRIAFACAGIALVYATALHVWVLWYFCCDVEVILKR</sequence>
<feature type="chain" id="PRO_5016006037" evidence="2">
    <location>
        <begin position="22"/>
        <end position="175"/>
    </location>
</feature>
<feature type="transmembrane region" description="Helical" evidence="1">
    <location>
        <begin position="142"/>
        <end position="165"/>
    </location>
</feature>
<keyword evidence="1" id="KW-1133">Transmembrane helix</keyword>
<proteinExistence type="predicted"/>
<name>A0A2V3IUM9_9FLOR</name>
<gene>
    <name evidence="3" type="ORF">BWQ96_04435</name>
</gene>
<evidence type="ECO:0000313" key="3">
    <source>
        <dbReference type="EMBL" id="PXF45823.1"/>
    </source>
</evidence>
<organism evidence="3 4">
    <name type="scientific">Gracilariopsis chorda</name>
    <dbReference type="NCBI Taxonomy" id="448386"/>
    <lineage>
        <taxon>Eukaryota</taxon>
        <taxon>Rhodophyta</taxon>
        <taxon>Florideophyceae</taxon>
        <taxon>Rhodymeniophycidae</taxon>
        <taxon>Gracilariales</taxon>
        <taxon>Gracilariaceae</taxon>
        <taxon>Gracilariopsis</taxon>
    </lineage>
</organism>
<evidence type="ECO:0000313" key="4">
    <source>
        <dbReference type="Proteomes" id="UP000247409"/>
    </source>
</evidence>
<dbReference type="EMBL" id="NBIV01000052">
    <property type="protein sequence ID" value="PXF45823.1"/>
    <property type="molecule type" value="Genomic_DNA"/>
</dbReference>
<keyword evidence="4" id="KW-1185">Reference proteome</keyword>
<accession>A0A2V3IUM9</accession>
<comment type="caution">
    <text evidence="3">The sequence shown here is derived from an EMBL/GenBank/DDBJ whole genome shotgun (WGS) entry which is preliminary data.</text>
</comment>
<dbReference type="AlphaFoldDB" id="A0A2V3IUM9"/>
<reference evidence="3 4" key="1">
    <citation type="journal article" date="2018" name="Mol. Biol. Evol.">
        <title>Analysis of the draft genome of the red seaweed Gracilariopsis chorda provides insights into genome size evolution in Rhodophyta.</title>
        <authorList>
            <person name="Lee J."/>
            <person name="Yang E.C."/>
            <person name="Graf L."/>
            <person name="Yang J.H."/>
            <person name="Qiu H."/>
            <person name="Zel Zion U."/>
            <person name="Chan C.X."/>
            <person name="Stephens T.G."/>
            <person name="Weber A.P.M."/>
            <person name="Boo G.H."/>
            <person name="Boo S.M."/>
            <person name="Kim K.M."/>
            <person name="Shin Y."/>
            <person name="Jung M."/>
            <person name="Lee S.J."/>
            <person name="Yim H.S."/>
            <person name="Lee J.H."/>
            <person name="Bhattacharya D."/>
            <person name="Yoon H.S."/>
        </authorList>
    </citation>
    <scope>NUCLEOTIDE SEQUENCE [LARGE SCALE GENOMIC DNA]</scope>
    <source>
        <strain evidence="3 4">SKKU-2015</strain>
        <tissue evidence="3">Whole body</tissue>
    </source>
</reference>
<dbReference type="Proteomes" id="UP000247409">
    <property type="component" value="Unassembled WGS sequence"/>
</dbReference>
<keyword evidence="1" id="KW-0812">Transmembrane</keyword>
<keyword evidence="2" id="KW-0732">Signal</keyword>
<evidence type="ECO:0000256" key="2">
    <source>
        <dbReference type="SAM" id="SignalP"/>
    </source>
</evidence>